<dbReference type="EMBL" id="BX548174">
    <property type="protein sequence ID" value="CAE19271.1"/>
    <property type="molecule type" value="Genomic_DNA"/>
</dbReference>
<dbReference type="KEGG" id="pmm:PMM0812"/>
<name>Q7V1P5_PROMP</name>
<dbReference type="AlphaFoldDB" id="Q7V1P5"/>
<dbReference type="HOGENOM" id="CLU_177777_0_0_3"/>
<protein>
    <submittedName>
        <fullName evidence="1">Uncharacterized protein</fullName>
    </submittedName>
</protein>
<accession>Q7V1P5</accession>
<sequence length="121" mass="14336">MRSFPFPYPFTMNFYTQELKLNLLPPDKLYCDFNHWSSLFTQDMSILWEKGHCVPLKNLPSEVSDMIFPYLLLALSDYKILNKKNLKGIGLDNLLNLWFDKYSLNKNGYFQLTSLTRKNII</sequence>
<organism evidence="1 2">
    <name type="scientific">Prochlorococcus marinus subsp. pastoris (strain CCMP1986 / NIES-2087 / MED4)</name>
    <dbReference type="NCBI Taxonomy" id="59919"/>
    <lineage>
        <taxon>Bacteria</taxon>
        <taxon>Bacillati</taxon>
        <taxon>Cyanobacteriota</taxon>
        <taxon>Cyanophyceae</taxon>
        <taxon>Synechococcales</taxon>
        <taxon>Prochlorococcaceae</taxon>
        <taxon>Prochlorococcus</taxon>
    </lineage>
</organism>
<evidence type="ECO:0000313" key="1">
    <source>
        <dbReference type="EMBL" id="CAE19271.1"/>
    </source>
</evidence>
<gene>
    <name evidence="1" type="ordered locus">PMM0812</name>
</gene>
<proteinExistence type="predicted"/>
<evidence type="ECO:0000313" key="2">
    <source>
        <dbReference type="Proteomes" id="UP000001026"/>
    </source>
</evidence>
<reference evidence="1 2" key="1">
    <citation type="journal article" date="2003" name="Nature">
        <title>Genome divergence in two Prochlorococcus ecotypes reflects oceanic niche differentiation.</title>
        <authorList>
            <person name="Rocap G."/>
            <person name="Larimer F.W."/>
            <person name="Lamerdin J.E."/>
            <person name="Malfatti S."/>
            <person name="Chain P."/>
            <person name="Ahlgren N.A."/>
            <person name="Arellano A."/>
            <person name="Coleman M."/>
            <person name="Hauser L."/>
            <person name="Hess W.R."/>
            <person name="Johnson Z.I."/>
            <person name="Land M.L."/>
            <person name="Lindell D."/>
            <person name="Post A.F."/>
            <person name="Regala W."/>
            <person name="Shah M."/>
            <person name="Shaw S.L."/>
            <person name="Steglich C."/>
            <person name="Sullivan M.B."/>
            <person name="Ting C.S."/>
            <person name="Tolonen A."/>
            <person name="Webb E.A."/>
            <person name="Zinser E.R."/>
            <person name="Chisholm S.W."/>
        </authorList>
    </citation>
    <scope>NUCLEOTIDE SEQUENCE [LARGE SCALE GENOMIC DNA]</scope>
    <source>
        <strain evidence="2">CCMP1986 / NIES-2087 / MED4</strain>
    </source>
</reference>
<dbReference type="Proteomes" id="UP000001026">
    <property type="component" value="Chromosome"/>
</dbReference>
<dbReference type="eggNOG" id="ENOG5031ZWH">
    <property type="taxonomic scope" value="Bacteria"/>
</dbReference>